<name>A0AAV8TMC3_9ROSI</name>
<dbReference type="EMBL" id="JAIWQS010000004">
    <property type="protein sequence ID" value="KAJ8767084.1"/>
    <property type="molecule type" value="Genomic_DNA"/>
</dbReference>
<evidence type="ECO:0000313" key="2">
    <source>
        <dbReference type="EMBL" id="KAJ8767084.1"/>
    </source>
</evidence>
<dbReference type="PANTHER" id="PTHR33935:SF22">
    <property type="entry name" value="OS10G0149400 PROTEIN"/>
    <property type="match status" value="1"/>
</dbReference>
<dbReference type="PRINTS" id="PR01217">
    <property type="entry name" value="PRICHEXTENSN"/>
</dbReference>
<gene>
    <name evidence="2" type="ORF">K2173_012675</name>
</gene>
<organism evidence="2 3">
    <name type="scientific">Erythroxylum novogranatense</name>
    <dbReference type="NCBI Taxonomy" id="1862640"/>
    <lineage>
        <taxon>Eukaryota</taxon>
        <taxon>Viridiplantae</taxon>
        <taxon>Streptophyta</taxon>
        <taxon>Embryophyta</taxon>
        <taxon>Tracheophyta</taxon>
        <taxon>Spermatophyta</taxon>
        <taxon>Magnoliopsida</taxon>
        <taxon>eudicotyledons</taxon>
        <taxon>Gunneridae</taxon>
        <taxon>Pentapetalae</taxon>
        <taxon>rosids</taxon>
        <taxon>fabids</taxon>
        <taxon>Malpighiales</taxon>
        <taxon>Erythroxylaceae</taxon>
        <taxon>Erythroxylum</taxon>
    </lineage>
</organism>
<protein>
    <recommendedName>
        <fullName evidence="4">Proline-rich protein</fullName>
    </recommendedName>
</protein>
<keyword evidence="3" id="KW-1185">Reference proteome</keyword>
<accession>A0AAV8TMC3</accession>
<evidence type="ECO:0000313" key="3">
    <source>
        <dbReference type="Proteomes" id="UP001159364"/>
    </source>
</evidence>
<feature type="chain" id="PRO_5043843759" description="Proline-rich protein" evidence="1">
    <location>
        <begin position="29"/>
        <end position="344"/>
    </location>
</feature>
<dbReference type="Proteomes" id="UP001159364">
    <property type="component" value="Linkage Group LG04"/>
</dbReference>
<sequence>MEFLVPRGALVCFFYVSLLFAATGICYGGDTSVVVVGIGECADCAQKDIKTSHAFSGLRVTIDCKNEKEELKTIGVGELDEEGKFRVSLPNELANDRKLKQECYAQLHGESASPCVAHGGIESTKIVFKSETDGEQMFSPTGKLRFSPTTCTSAFLWPHFKHPKLKHPPLKSFYHSFPHHKLLPPLPKKPCPPKLVLPPPAPIYKYPPVPIYKPKPPVYLPPKVLPPPVPIYKPKPPVPIYKPKPPVYLPPKVLPPPVPIYKPKPPVPIYKPKPPVYLPPKVLPPLVPIYKPKPPVFHKPLPPLPKVPPFPKKPYPPLPKHPKIPPKYFHHPKFGKWPPLSPIH</sequence>
<dbReference type="PANTHER" id="PTHR33935">
    <property type="entry name" value="OS10G0148100 PROTEIN"/>
    <property type="match status" value="1"/>
</dbReference>
<evidence type="ECO:0000256" key="1">
    <source>
        <dbReference type="SAM" id="SignalP"/>
    </source>
</evidence>
<reference evidence="2 3" key="1">
    <citation type="submission" date="2021-09" db="EMBL/GenBank/DDBJ databases">
        <title>Genomic insights and catalytic innovation underlie evolution of tropane alkaloids biosynthesis.</title>
        <authorList>
            <person name="Wang Y.-J."/>
            <person name="Tian T."/>
            <person name="Huang J.-P."/>
            <person name="Huang S.-X."/>
        </authorList>
    </citation>
    <scope>NUCLEOTIDE SEQUENCE [LARGE SCALE GENOMIC DNA]</scope>
    <source>
        <strain evidence="2">KIB-2018</strain>
        <tissue evidence="2">Leaf</tissue>
    </source>
</reference>
<dbReference type="AlphaFoldDB" id="A0AAV8TMC3"/>
<keyword evidence="1" id="KW-0732">Signal</keyword>
<feature type="signal peptide" evidence="1">
    <location>
        <begin position="1"/>
        <end position="28"/>
    </location>
</feature>
<evidence type="ECO:0008006" key="4">
    <source>
        <dbReference type="Google" id="ProtNLM"/>
    </source>
</evidence>
<proteinExistence type="predicted"/>
<comment type="caution">
    <text evidence="2">The sequence shown here is derived from an EMBL/GenBank/DDBJ whole genome shotgun (WGS) entry which is preliminary data.</text>
</comment>
<dbReference type="Pfam" id="PF01190">
    <property type="entry name" value="Pollen_Ole_e_1"/>
    <property type="match status" value="1"/>
</dbReference>